<dbReference type="Gene3D" id="1.10.10.10">
    <property type="entry name" value="Winged helix-like DNA-binding domain superfamily/Winged helix DNA-binding domain"/>
    <property type="match status" value="1"/>
</dbReference>
<feature type="domain" description="HTH lysR-type" evidence="5">
    <location>
        <begin position="3"/>
        <end position="60"/>
    </location>
</feature>
<dbReference type="Pfam" id="PF00126">
    <property type="entry name" value="HTH_1"/>
    <property type="match status" value="1"/>
</dbReference>
<dbReference type="Gene3D" id="3.40.190.290">
    <property type="match status" value="1"/>
</dbReference>
<accession>A0ABQ0IDU7</accession>
<comment type="caution">
    <text evidence="6">The sequence shown here is derived from an EMBL/GenBank/DDBJ whole genome shotgun (WGS) entry which is preliminary data.</text>
</comment>
<keyword evidence="3" id="KW-0238">DNA-binding</keyword>
<comment type="similarity">
    <text evidence="1">Belongs to the LysR transcriptional regulatory family.</text>
</comment>
<dbReference type="SUPFAM" id="SSF53850">
    <property type="entry name" value="Periplasmic binding protein-like II"/>
    <property type="match status" value="1"/>
</dbReference>
<dbReference type="PRINTS" id="PR00039">
    <property type="entry name" value="HTHLYSR"/>
</dbReference>
<dbReference type="RefSeq" id="WP_008306375.1">
    <property type="nucleotide sequence ID" value="NZ_BAEK01000084.1"/>
</dbReference>
<keyword evidence="4" id="KW-0804">Transcription</keyword>
<dbReference type="InterPro" id="IPR000847">
    <property type="entry name" value="LysR_HTH_N"/>
</dbReference>
<keyword evidence="7" id="KW-1185">Reference proteome</keyword>
<dbReference type="PANTHER" id="PTHR30126:SF77">
    <property type="entry name" value="TRANSCRIPTIONAL REGULATORY PROTEIN"/>
    <property type="match status" value="1"/>
</dbReference>
<evidence type="ECO:0000256" key="1">
    <source>
        <dbReference type="ARBA" id="ARBA00009437"/>
    </source>
</evidence>
<dbReference type="SUPFAM" id="SSF46785">
    <property type="entry name" value="Winged helix' DNA-binding domain"/>
    <property type="match status" value="1"/>
</dbReference>
<sequence>MNLNFKQLETFIWVADLGSFRGAAERLFTTQPNISSRIASLESALNTKLMERDAGSVRLTTRGVQLLGHARNVLRTMEDFIEAADESALFDDVLHLGVTEMVGQTWLRDFLRLFKSRFPNVQIELTIDLSVNLERELENRVFDITFQSGPFTRHSTGSVSLGSFSTIWVGSPEIKLHKPKNISAEDLIKYPILTHSRNTRTYQEMTRHFSELPGGKVRLIPSSSLSVCRQMTLDGYGVSALLLPIVKKDIENGLLHKLNYKWTPEPLEFFARYDLNKSSKIVKLAASLASEISNDFSVMYSQ</sequence>
<evidence type="ECO:0000313" key="6">
    <source>
        <dbReference type="EMBL" id="GAC07451.1"/>
    </source>
</evidence>
<dbReference type="Proteomes" id="UP000008372">
    <property type="component" value="Unassembled WGS sequence"/>
</dbReference>
<dbReference type="InterPro" id="IPR036390">
    <property type="entry name" value="WH_DNA-bd_sf"/>
</dbReference>
<keyword evidence="2" id="KW-0805">Transcription regulation</keyword>
<dbReference type="PROSITE" id="PS50931">
    <property type="entry name" value="HTH_LYSR"/>
    <property type="match status" value="1"/>
</dbReference>
<protein>
    <submittedName>
        <fullName evidence="6">Transcriptional regulators, LysR family</fullName>
    </submittedName>
</protein>
<dbReference type="Pfam" id="PF03466">
    <property type="entry name" value="LysR_substrate"/>
    <property type="match status" value="1"/>
</dbReference>
<evidence type="ECO:0000256" key="4">
    <source>
        <dbReference type="ARBA" id="ARBA00023163"/>
    </source>
</evidence>
<gene>
    <name evidence="6" type="ORF">GAGA_4627</name>
</gene>
<evidence type="ECO:0000259" key="5">
    <source>
        <dbReference type="PROSITE" id="PS50931"/>
    </source>
</evidence>
<evidence type="ECO:0000256" key="2">
    <source>
        <dbReference type="ARBA" id="ARBA00023015"/>
    </source>
</evidence>
<dbReference type="EMBL" id="BAEK01000084">
    <property type="protein sequence ID" value="GAC07451.1"/>
    <property type="molecule type" value="Genomic_DNA"/>
</dbReference>
<dbReference type="InterPro" id="IPR036388">
    <property type="entry name" value="WH-like_DNA-bd_sf"/>
</dbReference>
<organism evidence="6 7">
    <name type="scientific">Paraglaciecola agarilytica NO2</name>
    <dbReference type="NCBI Taxonomy" id="1125747"/>
    <lineage>
        <taxon>Bacteria</taxon>
        <taxon>Pseudomonadati</taxon>
        <taxon>Pseudomonadota</taxon>
        <taxon>Gammaproteobacteria</taxon>
        <taxon>Alteromonadales</taxon>
        <taxon>Alteromonadaceae</taxon>
        <taxon>Paraglaciecola</taxon>
    </lineage>
</organism>
<reference evidence="6 7" key="1">
    <citation type="journal article" date="2014" name="Environ. Microbiol.">
        <title>Comparative genomics of the marine bacterial genus Glaciecola reveals the high degree of genomic diversity and genomic characteristic for cold adaptation.</title>
        <authorList>
            <person name="Qin Q.L."/>
            <person name="Xie B.B."/>
            <person name="Yu Y."/>
            <person name="Shu Y.L."/>
            <person name="Rong J.C."/>
            <person name="Zhang Y.J."/>
            <person name="Zhao D.L."/>
            <person name="Chen X.L."/>
            <person name="Zhang X.Y."/>
            <person name="Chen B."/>
            <person name="Zhou B.C."/>
            <person name="Zhang Y.Z."/>
        </authorList>
    </citation>
    <scope>NUCLEOTIDE SEQUENCE [LARGE SCALE GENOMIC DNA]</scope>
    <source>
        <strain evidence="6 7">NO2</strain>
    </source>
</reference>
<evidence type="ECO:0000313" key="7">
    <source>
        <dbReference type="Proteomes" id="UP000008372"/>
    </source>
</evidence>
<dbReference type="PANTHER" id="PTHR30126">
    <property type="entry name" value="HTH-TYPE TRANSCRIPTIONAL REGULATOR"/>
    <property type="match status" value="1"/>
</dbReference>
<dbReference type="CDD" id="cd05466">
    <property type="entry name" value="PBP2_LTTR_substrate"/>
    <property type="match status" value="1"/>
</dbReference>
<evidence type="ECO:0000256" key="3">
    <source>
        <dbReference type="ARBA" id="ARBA00023125"/>
    </source>
</evidence>
<dbReference type="InterPro" id="IPR005119">
    <property type="entry name" value="LysR_subst-bd"/>
</dbReference>
<name>A0ABQ0IDU7_9ALTE</name>
<proteinExistence type="inferred from homology"/>